<keyword evidence="6" id="KW-0221">Differentiation</keyword>
<evidence type="ECO:0000256" key="2">
    <source>
        <dbReference type="ARBA" id="ARBA00022473"/>
    </source>
</evidence>
<dbReference type="InterPro" id="IPR000719">
    <property type="entry name" value="Prot_kinase_dom"/>
</dbReference>
<evidence type="ECO:0000256" key="1">
    <source>
        <dbReference type="ARBA" id="ARBA00001946"/>
    </source>
</evidence>
<evidence type="ECO:0000256" key="9">
    <source>
        <dbReference type="ARBA" id="ARBA00022871"/>
    </source>
</evidence>
<dbReference type="EMBL" id="JBFDAA010000014">
    <property type="protein sequence ID" value="KAL1122231.1"/>
    <property type="molecule type" value="Genomic_DNA"/>
</dbReference>
<keyword evidence="2" id="KW-0217">Developmental protein</keyword>
<evidence type="ECO:0000256" key="8">
    <source>
        <dbReference type="ARBA" id="ARBA00022842"/>
    </source>
</evidence>
<dbReference type="PROSITE" id="PS50011">
    <property type="entry name" value="PROTEIN_KINASE_DOM"/>
    <property type="match status" value="1"/>
</dbReference>
<dbReference type="InterPro" id="IPR020635">
    <property type="entry name" value="Tyr_kinase_cat_dom"/>
</dbReference>
<feature type="domain" description="Protein kinase" evidence="10">
    <location>
        <begin position="1"/>
        <end position="200"/>
    </location>
</feature>
<keyword evidence="4" id="KW-0479">Metal-binding</keyword>
<dbReference type="SMART" id="SM00219">
    <property type="entry name" value="TyrKc"/>
    <property type="match status" value="1"/>
</dbReference>
<evidence type="ECO:0000313" key="12">
    <source>
        <dbReference type="Proteomes" id="UP001558652"/>
    </source>
</evidence>
<evidence type="ECO:0000313" key="11">
    <source>
        <dbReference type="EMBL" id="KAL1122231.1"/>
    </source>
</evidence>
<dbReference type="SUPFAM" id="SSF56112">
    <property type="entry name" value="Protein kinase-like (PK-like)"/>
    <property type="match status" value="1"/>
</dbReference>
<keyword evidence="3" id="KW-0597">Phosphoprotein</keyword>
<dbReference type="GO" id="GO:0005524">
    <property type="term" value="F:ATP binding"/>
    <property type="evidence" value="ECO:0007669"/>
    <property type="project" value="UniProtKB-KW"/>
</dbReference>
<evidence type="ECO:0000256" key="3">
    <source>
        <dbReference type="ARBA" id="ARBA00022553"/>
    </source>
</evidence>
<name>A0ABD0Y482_9HEMI</name>
<keyword evidence="12" id="KW-1185">Reference proteome</keyword>
<keyword evidence="8" id="KW-0460">Magnesium</keyword>
<dbReference type="GO" id="GO:0046872">
    <property type="term" value="F:metal ion binding"/>
    <property type="evidence" value="ECO:0007669"/>
    <property type="project" value="UniProtKB-KW"/>
</dbReference>
<keyword evidence="9" id="KW-0744">Spermatogenesis</keyword>
<dbReference type="GO" id="GO:0030154">
    <property type="term" value="P:cell differentiation"/>
    <property type="evidence" value="ECO:0007669"/>
    <property type="project" value="UniProtKB-KW"/>
</dbReference>
<keyword evidence="5" id="KW-0547">Nucleotide-binding</keyword>
<dbReference type="AlphaFoldDB" id="A0ABD0Y482"/>
<sequence length="200" mass="22964">MVCKTRAPDKHLGKFLPREIMSHYLISHDNVIKFRQAIESMYRIYFVTEYAENGSLLDLILEESYIDETRSRVWFRQLVDAVDYCHRIGVVHRDIRCDNLLFDGNYTLKLSNFGFARAQMLPGKVDGCYPLSDTYCGSYAYSAPEVIKGVPYYPQAADVWSMGVVLFAMVFGKLPFDDTNYPKLIKVSCQGNYVFTKSIG</sequence>
<proteinExistence type="predicted"/>
<accession>A0ABD0Y482</accession>
<evidence type="ECO:0000259" key="10">
    <source>
        <dbReference type="PROSITE" id="PS50011"/>
    </source>
</evidence>
<comment type="caution">
    <text evidence="11">The sequence shown here is derived from an EMBL/GenBank/DDBJ whole genome shotgun (WGS) entry which is preliminary data.</text>
</comment>
<gene>
    <name evidence="11" type="ORF">AAG570_003636</name>
</gene>
<dbReference type="Gene3D" id="1.10.510.10">
    <property type="entry name" value="Transferase(Phosphotransferase) domain 1"/>
    <property type="match status" value="1"/>
</dbReference>
<dbReference type="PANTHER" id="PTHR24346:SF102">
    <property type="entry name" value="TESTIS-SPECIFIC SERINE_THREONINE-PROTEIN KINASE 1"/>
    <property type="match status" value="1"/>
</dbReference>
<evidence type="ECO:0000256" key="7">
    <source>
        <dbReference type="ARBA" id="ARBA00022840"/>
    </source>
</evidence>
<dbReference type="Proteomes" id="UP001558652">
    <property type="component" value="Unassembled WGS sequence"/>
</dbReference>
<dbReference type="InterPro" id="IPR008266">
    <property type="entry name" value="Tyr_kinase_AS"/>
</dbReference>
<dbReference type="GO" id="GO:0004674">
    <property type="term" value="F:protein serine/threonine kinase activity"/>
    <property type="evidence" value="ECO:0007669"/>
    <property type="project" value="UniProtKB-ARBA"/>
</dbReference>
<dbReference type="GO" id="GO:0007283">
    <property type="term" value="P:spermatogenesis"/>
    <property type="evidence" value="ECO:0007669"/>
    <property type="project" value="UniProtKB-KW"/>
</dbReference>
<comment type="cofactor">
    <cofactor evidence="1">
        <name>Mg(2+)</name>
        <dbReference type="ChEBI" id="CHEBI:18420"/>
    </cofactor>
</comment>
<dbReference type="PROSITE" id="PS00109">
    <property type="entry name" value="PROTEIN_KINASE_TYR"/>
    <property type="match status" value="1"/>
</dbReference>
<dbReference type="Pfam" id="PF00069">
    <property type="entry name" value="Pkinase"/>
    <property type="match status" value="1"/>
</dbReference>
<protein>
    <recommendedName>
        <fullName evidence="10">Protein kinase domain-containing protein</fullName>
    </recommendedName>
</protein>
<dbReference type="InterPro" id="IPR011009">
    <property type="entry name" value="Kinase-like_dom_sf"/>
</dbReference>
<keyword evidence="7" id="KW-0067">ATP-binding</keyword>
<evidence type="ECO:0000256" key="4">
    <source>
        <dbReference type="ARBA" id="ARBA00022723"/>
    </source>
</evidence>
<evidence type="ECO:0000256" key="6">
    <source>
        <dbReference type="ARBA" id="ARBA00022782"/>
    </source>
</evidence>
<reference evidence="11 12" key="1">
    <citation type="submission" date="2024-07" db="EMBL/GenBank/DDBJ databases">
        <title>Chromosome-level genome assembly of the water stick insect Ranatra chinensis (Heteroptera: Nepidae).</title>
        <authorList>
            <person name="Liu X."/>
        </authorList>
    </citation>
    <scope>NUCLEOTIDE SEQUENCE [LARGE SCALE GENOMIC DNA]</scope>
    <source>
        <strain evidence="11">Cailab_2021Rc</strain>
        <tissue evidence="11">Muscle</tissue>
    </source>
</reference>
<evidence type="ECO:0000256" key="5">
    <source>
        <dbReference type="ARBA" id="ARBA00022741"/>
    </source>
</evidence>
<dbReference type="PANTHER" id="PTHR24346">
    <property type="entry name" value="MAP/MICROTUBULE AFFINITY-REGULATING KINASE"/>
    <property type="match status" value="1"/>
</dbReference>
<organism evidence="11 12">
    <name type="scientific">Ranatra chinensis</name>
    <dbReference type="NCBI Taxonomy" id="642074"/>
    <lineage>
        <taxon>Eukaryota</taxon>
        <taxon>Metazoa</taxon>
        <taxon>Ecdysozoa</taxon>
        <taxon>Arthropoda</taxon>
        <taxon>Hexapoda</taxon>
        <taxon>Insecta</taxon>
        <taxon>Pterygota</taxon>
        <taxon>Neoptera</taxon>
        <taxon>Paraneoptera</taxon>
        <taxon>Hemiptera</taxon>
        <taxon>Heteroptera</taxon>
        <taxon>Panheteroptera</taxon>
        <taxon>Nepomorpha</taxon>
        <taxon>Nepidae</taxon>
        <taxon>Ranatrinae</taxon>
        <taxon>Ranatra</taxon>
    </lineage>
</organism>
<dbReference type="FunFam" id="1.10.510.10:FF:000571">
    <property type="entry name" value="Maternal embryonic leucine zipper kinase"/>
    <property type="match status" value="1"/>
</dbReference>